<dbReference type="Pfam" id="PF13711">
    <property type="entry name" value="DUF4160"/>
    <property type="match status" value="1"/>
</dbReference>
<evidence type="ECO:0000313" key="1">
    <source>
        <dbReference type="EMBL" id="KIQ70731.1"/>
    </source>
</evidence>
<reference evidence="1 2" key="1">
    <citation type="submission" date="2013-01" db="EMBL/GenBank/DDBJ databases">
        <authorList>
            <person name="Fiebig A."/>
            <person name="Goeker M."/>
            <person name="Klenk H.-P.P."/>
        </authorList>
    </citation>
    <scope>NUCLEOTIDE SEQUENCE [LARGE SCALE GENOMIC DNA]</scope>
    <source>
        <strain evidence="1 2">DSM 24838</strain>
    </source>
</reference>
<dbReference type="InterPro" id="IPR025427">
    <property type="entry name" value="DUF4160"/>
</dbReference>
<gene>
    <name evidence="1" type="ORF">Wenmar_01109</name>
</gene>
<accession>A0A0D0PHC8</accession>
<dbReference type="Proteomes" id="UP000035100">
    <property type="component" value="Unassembled WGS sequence"/>
</dbReference>
<dbReference type="eggNOG" id="ENOG5032YQJ">
    <property type="taxonomic scope" value="Bacteria"/>
</dbReference>
<organism evidence="1 2">
    <name type="scientific">Wenxinia marina DSM 24838</name>
    <dbReference type="NCBI Taxonomy" id="1123501"/>
    <lineage>
        <taxon>Bacteria</taxon>
        <taxon>Pseudomonadati</taxon>
        <taxon>Pseudomonadota</taxon>
        <taxon>Alphaproteobacteria</taxon>
        <taxon>Rhodobacterales</taxon>
        <taxon>Roseobacteraceae</taxon>
        <taxon>Wenxinia</taxon>
    </lineage>
</organism>
<dbReference type="AlphaFoldDB" id="A0A0D0PHC8"/>
<evidence type="ECO:0000313" key="2">
    <source>
        <dbReference type="Proteomes" id="UP000035100"/>
    </source>
</evidence>
<evidence type="ECO:0008006" key="3">
    <source>
        <dbReference type="Google" id="ProtNLM"/>
    </source>
</evidence>
<dbReference type="RefSeq" id="WP_026198407.1">
    <property type="nucleotide sequence ID" value="NZ_KB902288.1"/>
</dbReference>
<name>A0A0D0PHC8_9RHOB</name>
<protein>
    <recommendedName>
        <fullName evidence="3">DUF4160 domain-containing protein</fullName>
    </recommendedName>
</protein>
<dbReference type="EMBL" id="AONG01000005">
    <property type="protein sequence ID" value="KIQ70731.1"/>
    <property type="molecule type" value="Genomic_DNA"/>
</dbReference>
<sequence>MPTIFRHAGFRFFFYSNEGHPREPVHVHVARGGGEAKLWVRPVQVARSAGLDARSLREIAGIVAERADEIERAWHEHFGG</sequence>
<dbReference type="PATRIC" id="fig|1123501.6.peg.1181"/>
<proteinExistence type="predicted"/>
<dbReference type="OrthoDB" id="122670at2"/>
<comment type="caution">
    <text evidence="1">The sequence shown here is derived from an EMBL/GenBank/DDBJ whole genome shotgun (WGS) entry which is preliminary data.</text>
</comment>
<keyword evidence="2" id="KW-1185">Reference proteome</keyword>